<sequence>MNGAFGTIQASVKELTRRARSESALDKASGPSFKSGPSTPRLSIPSLPKSLPSFRRSDGWRRPPTHDKSPLVTMTFSSQSFLDSVVTDENTKHRVYSMKTTGATTSITRSISAETQFSTIRWPKHLPTIVRGKMASDGVSIHLGNARWIGGENFLKRGPRMESVRHTCRLETLLIYIYSSSRKFTLPNYSQPLKWKRYGNIYWCTTLAVKGPVAILEPGKDKVPTRIHIYETLHDKYDANGVLSYQGVYVPLLDYILVTSLLLVTDLQEWMLVKKSEGKNAIVPPRRSGIEAELVETTTTEEQWRKILYREPLYGRLGESSSNLSPSDSDSQLYPITPITPLSSHFVYRKSSAASVPAIASLRSFSSNSEYQGDDEEEVTIRPLSPSMESEFYPSSSDIGHNYFDPSYNRKSVQPAPPVPPLPLVYRQSNAEIKALPSPPASPNTPSRPLRKLPMPPSRPGHLTFASGSGERAQPQPEQSNKVTSTSTSTSTGNQNRSNVVNRTRSMTARAAPRPLPAIPAHINFNGLRRSRSHATLNATVLDDAAFVPAPFPSAPLTSSRALPPTPHSTDPTSPPPHLVQGELRAAAATARAIRQQGSLFYDLPPPPDTAKDEDDELVQWVQLLTSPGLDTQNLPPMPLPRQMFDMPPPAYNSIAFLQAAVPSHG</sequence>
<feature type="compositionally biased region" description="Basic and acidic residues" evidence="1">
    <location>
        <begin position="15"/>
        <end position="25"/>
    </location>
</feature>
<feature type="compositionally biased region" description="Basic and acidic residues" evidence="1">
    <location>
        <begin position="55"/>
        <end position="69"/>
    </location>
</feature>
<organism evidence="2 3">
    <name type="scientific">Coprinopsis marcescibilis</name>
    <name type="common">Agaric fungus</name>
    <name type="synonym">Psathyrella marcescibilis</name>
    <dbReference type="NCBI Taxonomy" id="230819"/>
    <lineage>
        <taxon>Eukaryota</taxon>
        <taxon>Fungi</taxon>
        <taxon>Dikarya</taxon>
        <taxon>Basidiomycota</taxon>
        <taxon>Agaricomycotina</taxon>
        <taxon>Agaricomycetes</taxon>
        <taxon>Agaricomycetidae</taxon>
        <taxon>Agaricales</taxon>
        <taxon>Agaricineae</taxon>
        <taxon>Psathyrellaceae</taxon>
        <taxon>Coprinopsis</taxon>
    </lineage>
</organism>
<keyword evidence="3" id="KW-1185">Reference proteome</keyword>
<name>A0A5C3KFR0_COPMA</name>
<dbReference type="Proteomes" id="UP000307440">
    <property type="component" value="Unassembled WGS sequence"/>
</dbReference>
<feature type="region of interest" description="Disordered" evidence="1">
    <location>
        <begin position="557"/>
        <end position="576"/>
    </location>
</feature>
<evidence type="ECO:0000313" key="3">
    <source>
        <dbReference type="Proteomes" id="UP000307440"/>
    </source>
</evidence>
<feature type="compositionally biased region" description="Polar residues" evidence="1">
    <location>
        <begin position="493"/>
        <end position="503"/>
    </location>
</feature>
<feature type="region of interest" description="Disordered" evidence="1">
    <location>
        <begin position="15"/>
        <end position="71"/>
    </location>
</feature>
<protein>
    <submittedName>
        <fullName evidence="2">Uncharacterized protein</fullName>
    </submittedName>
</protein>
<gene>
    <name evidence="2" type="ORF">FA15DRAFT_241515</name>
</gene>
<feature type="compositionally biased region" description="Low complexity" evidence="1">
    <location>
        <begin position="40"/>
        <end position="53"/>
    </location>
</feature>
<accession>A0A5C3KFR0</accession>
<evidence type="ECO:0000256" key="1">
    <source>
        <dbReference type="SAM" id="MobiDB-lite"/>
    </source>
</evidence>
<dbReference type="EMBL" id="ML210376">
    <property type="protein sequence ID" value="TFK18822.1"/>
    <property type="molecule type" value="Genomic_DNA"/>
</dbReference>
<reference evidence="2 3" key="1">
    <citation type="journal article" date="2019" name="Nat. Ecol. Evol.">
        <title>Megaphylogeny resolves global patterns of mushroom evolution.</title>
        <authorList>
            <person name="Varga T."/>
            <person name="Krizsan K."/>
            <person name="Foldi C."/>
            <person name="Dima B."/>
            <person name="Sanchez-Garcia M."/>
            <person name="Sanchez-Ramirez S."/>
            <person name="Szollosi G.J."/>
            <person name="Szarkandi J.G."/>
            <person name="Papp V."/>
            <person name="Albert L."/>
            <person name="Andreopoulos W."/>
            <person name="Angelini C."/>
            <person name="Antonin V."/>
            <person name="Barry K.W."/>
            <person name="Bougher N.L."/>
            <person name="Buchanan P."/>
            <person name="Buyck B."/>
            <person name="Bense V."/>
            <person name="Catcheside P."/>
            <person name="Chovatia M."/>
            <person name="Cooper J."/>
            <person name="Damon W."/>
            <person name="Desjardin D."/>
            <person name="Finy P."/>
            <person name="Geml J."/>
            <person name="Haridas S."/>
            <person name="Hughes K."/>
            <person name="Justo A."/>
            <person name="Karasinski D."/>
            <person name="Kautmanova I."/>
            <person name="Kiss B."/>
            <person name="Kocsube S."/>
            <person name="Kotiranta H."/>
            <person name="LaButti K.M."/>
            <person name="Lechner B.E."/>
            <person name="Liimatainen K."/>
            <person name="Lipzen A."/>
            <person name="Lukacs Z."/>
            <person name="Mihaltcheva S."/>
            <person name="Morgado L.N."/>
            <person name="Niskanen T."/>
            <person name="Noordeloos M.E."/>
            <person name="Ohm R.A."/>
            <person name="Ortiz-Santana B."/>
            <person name="Ovrebo C."/>
            <person name="Racz N."/>
            <person name="Riley R."/>
            <person name="Savchenko A."/>
            <person name="Shiryaev A."/>
            <person name="Soop K."/>
            <person name="Spirin V."/>
            <person name="Szebenyi C."/>
            <person name="Tomsovsky M."/>
            <person name="Tulloss R.E."/>
            <person name="Uehling J."/>
            <person name="Grigoriev I.V."/>
            <person name="Vagvolgyi C."/>
            <person name="Papp T."/>
            <person name="Martin F.M."/>
            <person name="Miettinen O."/>
            <person name="Hibbett D.S."/>
            <person name="Nagy L.G."/>
        </authorList>
    </citation>
    <scope>NUCLEOTIDE SEQUENCE [LARGE SCALE GENOMIC DNA]</scope>
    <source>
        <strain evidence="2 3">CBS 121175</strain>
    </source>
</reference>
<dbReference type="STRING" id="230819.A0A5C3KFR0"/>
<dbReference type="OrthoDB" id="3270497at2759"/>
<proteinExistence type="predicted"/>
<feature type="region of interest" description="Disordered" evidence="1">
    <location>
        <begin position="368"/>
        <end position="503"/>
    </location>
</feature>
<dbReference type="AlphaFoldDB" id="A0A5C3KFR0"/>
<evidence type="ECO:0000313" key="2">
    <source>
        <dbReference type="EMBL" id="TFK18822.1"/>
    </source>
</evidence>